<dbReference type="OrthoDB" id="9782229at2"/>
<evidence type="ECO:0000256" key="1">
    <source>
        <dbReference type="SAM" id="Phobius"/>
    </source>
</evidence>
<keyword evidence="1" id="KW-1133">Transmembrane helix</keyword>
<feature type="transmembrane region" description="Helical" evidence="1">
    <location>
        <begin position="239"/>
        <end position="256"/>
    </location>
</feature>
<dbReference type="AlphaFoldDB" id="A0A4U0NG81"/>
<protein>
    <submittedName>
        <fullName evidence="2">DUF937 domain-containing protein</fullName>
    </submittedName>
</protein>
<dbReference type="Proteomes" id="UP000306808">
    <property type="component" value="Unassembled WGS sequence"/>
</dbReference>
<keyword evidence="1" id="KW-0812">Transmembrane</keyword>
<organism evidence="2 3">
    <name type="scientific">Sphingobacterium olei</name>
    <dbReference type="NCBI Taxonomy" id="2571155"/>
    <lineage>
        <taxon>Bacteria</taxon>
        <taxon>Pseudomonadati</taxon>
        <taxon>Bacteroidota</taxon>
        <taxon>Sphingobacteriia</taxon>
        <taxon>Sphingobacteriales</taxon>
        <taxon>Sphingobacteriaceae</taxon>
        <taxon>Sphingobacterium</taxon>
    </lineage>
</organism>
<evidence type="ECO:0000313" key="3">
    <source>
        <dbReference type="Proteomes" id="UP000306808"/>
    </source>
</evidence>
<gene>
    <name evidence="2" type="ORF">FAZ15_17560</name>
</gene>
<accession>A0A4U0NG81</accession>
<dbReference type="RefSeq" id="WP_136902627.1">
    <property type="nucleotide sequence ID" value="NZ_SUME01000008.1"/>
</dbReference>
<sequence>MENNLLNLAKSHFNDEVIISRLGANTGESDESIRRGLDIAIPSIFLGLQSQSSEGLAGILEQAKQHFSGIDFENITGSLFAQEPEDTHTASQLSDNSFLYTVFGNKLDAILASLSTFSGNSSGTIRHLLEAVLPAVFASLTENGSNWSISSIAEVLEINKSSFASALPGGLGLGTFGSAFAEADTPNLLTNDPGIVDTPTPADTYVPPIIEEEIPPVIPSAAPIVHTHEAIAKNTRGAGLWWILIPIILILIWFLFGREGSGTNNTTATDSVAATSTDVADTLLNSPTNPRH</sequence>
<reference evidence="2 3" key="1">
    <citation type="submission" date="2019-04" db="EMBL/GenBank/DDBJ databases">
        <title>Sphingobacterium olei sp. nov., isolated from oil-contaminated soil.</title>
        <authorList>
            <person name="Liu B."/>
        </authorList>
    </citation>
    <scope>NUCLEOTIDE SEQUENCE [LARGE SCALE GENOMIC DNA]</scope>
    <source>
        <strain evidence="2 3">HAL-9</strain>
    </source>
</reference>
<comment type="caution">
    <text evidence="2">The sequence shown here is derived from an EMBL/GenBank/DDBJ whole genome shotgun (WGS) entry which is preliminary data.</text>
</comment>
<keyword evidence="3" id="KW-1185">Reference proteome</keyword>
<dbReference type="EMBL" id="SUME01000008">
    <property type="protein sequence ID" value="TJZ53166.1"/>
    <property type="molecule type" value="Genomic_DNA"/>
</dbReference>
<dbReference type="InterPro" id="IPR009282">
    <property type="entry name" value="DUF937"/>
</dbReference>
<evidence type="ECO:0000313" key="2">
    <source>
        <dbReference type="EMBL" id="TJZ53166.1"/>
    </source>
</evidence>
<keyword evidence="1" id="KW-0472">Membrane</keyword>
<proteinExistence type="predicted"/>
<name>A0A4U0NG81_9SPHI</name>
<dbReference type="Pfam" id="PF06078">
    <property type="entry name" value="DUF937"/>
    <property type="match status" value="1"/>
</dbReference>